<dbReference type="InterPro" id="IPR016039">
    <property type="entry name" value="Thiolase-like"/>
</dbReference>
<dbReference type="InterPro" id="IPR011141">
    <property type="entry name" value="Polyketide_synthase_type-III"/>
</dbReference>
<evidence type="ECO:0000259" key="5">
    <source>
        <dbReference type="Pfam" id="PF02797"/>
    </source>
</evidence>
<evidence type="ECO:0000256" key="3">
    <source>
        <dbReference type="ARBA" id="ARBA00023315"/>
    </source>
</evidence>
<comment type="caution">
    <text evidence="6">The sequence shown here is derived from an EMBL/GenBank/DDBJ whole genome shotgun (WGS) entry which is preliminary data.</text>
</comment>
<dbReference type="PANTHER" id="PTHR11877">
    <property type="entry name" value="HYDROXYMETHYLGLUTARYL-COA SYNTHASE"/>
    <property type="match status" value="1"/>
</dbReference>
<dbReference type="EC" id="2.3.1.-" evidence="6"/>
<gene>
    <name evidence="6" type="ORF">BACCIP111883_04527</name>
</gene>
<dbReference type="InterPro" id="IPR012328">
    <property type="entry name" value="Chalcone/stilbene_synt_C"/>
</dbReference>
<dbReference type="SUPFAM" id="SSF53901">
    <property type="entry name" value="Thiolase-like"/>
    <property type="match status" value="1"/>
</dbReference>
<dbReference type="Gene3D" id="3.40.47.10">
    <property type="match status" value="2"/>
</dbReference>
<proteinExistence type="inferred from homology"/>
<evidence type="ECO:0000313" key="6">
    <source>
        <dbReference type="EMBL" id="CAG9623695.1"/>
    </source>
</evidence>
<evidence type="ECO:0000256" key="2">
    <source>
        <dbReference type="ARBA" id="ARBA00022679"/>
    </source>
</evidence>
<dbReference type="CDD" id="cd00831">
    <property type="entry name" value="CHS_like"/>
    <property type="match status" value="1"/>
</dbReference>
<accession>A0ABM8YUQ0</accession>
<keyword evidence="2 6" id="KW-0808">Transferase</keyword>
<dbReference type="InterPro" id="IPR001099">
    <property type="entry name" value="Chalcone/stilbene_synt_N"/>
</dbReference>
<dbReference type="Proteomes" id="UP000789833">
    <property type="component" value="Unassembled WGS sequence"/>
</dbReference>
<name>A0ABM8YUQ0_9BACI</name>
<organism evidence="6 7">
    <name type="scientific">Sutcliffiella rhizosphaerae</name>
    <dbReference type="NCBI Taxonomy" id="2880967"/>
    <lineage>
        <taxon>Bacteria</taxon>
        <taxon>Bacillati</taxon>
        <taxon>Bacillota</taxon>
        <taxon>Bacilli</taxon>
        <taxon>Bacillales</taxon>
        <taxon>Bacillaceae</taxon>
        <taxon>Sutcliffiella</taxon>
    </lineage>
</organism>
<feature type="domain" description="Chalcone/stilbene synthase N-terminal" evidence="4">
    <location>
        <begin position="39"/>
        <end position="199"/>
    </location>
</feature>
<dbReference type="EMBL" id="CAKJTJ010000065">
    <property type="protein sequence ID" value="CAG9623695.1"/>
    <property type="molecule type" value="Genomic_DNA"/>
</dbReference>
<evidence type="ECO:0000256" key="1">
    <source>
        <dbReference type="ARBA" id="ARBA00005531"/>
    </source>
</evidence>
<keyword evidence="7" id="KW-1185">Reference proteome</keyword>
<protein>
    <submittedName>
        <fullName evidence="6">Alpha-pyrone synthesis polyketide synthase-like Pks11</fullName>
        <ecNumber evidence="6">2.3.1.-</ecNumber>
    </submittedName>
</protein>
<sequence length="354" mass="39531">MPKIISIGTSIPKYEIDQVTAAKFAEELFEESFKDISRLLTVFQNGLIEKRHFVRDIEWFKQRHSIKEKNDIYIHEAVAYGTEAINSCLLKESVPFEDIEAIFFISTTGFSTPSIEARIMNILPFSPFTKRIPIWGLGCAGGAAGLSRAYEYCLAFPKAKVLILCVELCSLTFQKNDRSKSNLIGTSLFADGIACVLMVGDEVKTNSEATYPKLLGSQSTLMKESEDVMGWEIRDGGLYVVFSRDIPNIITDWLGPNVERFLARYHRKKNDLSQFVLHPGGLKILDAYQKSLGIDAQKLSASQKVLKEYGNMSSATVIYVLKEIMESNPSKGDLGLAAAMGPGFSSEMLLMEWE</sequence>
<comment type="similarity">
    <text evidence="1">Belongs to the thiolase-like superfamily. Chalcone/stilbene synthases family.</text>
</comment>
<feature type="domain" description="Chalcone/stilbene synthase C-terminal" evidence="5">
    <location>
        <begin position="217"/>
        <end position="351"/>
    </location>
</feature>
<dbReference type="Pfam" id="PF02797">
    <property type="entry name" value="Chal_sti_synt_C"/>
    <property type="match status" value="1"/>
</dbReference>
<dbReference type="PANTHER" id="PTHR11877:SF99">
    <property type="entry name" value="1,3,6,8-TETRAHYDROXYNAPHTHALENE SYNTHASE"/>
    <property type="match status" value="1"/>
</dbReference>
<dbReference type="GO" id="GO:0016746">
    <property type="term" value="F:acyltransferase activity"/>
    <property type="evidence" value="ECO:0007669"/>
    <property type="project" value="UniProtKB-KW"/>
</dbReference>
<evidence type="ECO:0000313" key="7">
    <source>
        <dbReference type="Proteomes" id="UP000789833"/>
    </source>
</evidence>
<reference evidence="6 7" key="1">
    <citation type="submission" date="2021-10" db="EMBL/GenBank/DDBJ databases">
        <authorList>
            <person name="Criscuolo A."/>
        </authorList>
    </citation>
    <scope>NUCLEOTIDE SEQUENCE [LARGE SCALE GENOMIC DNA]</scope>
    <source>
        <strain evidence="7">CIP 111883</strain>
    </source>
</reference>
<keyword evidence="3 6" id="KW-0012">Acyltransferase</keyword>
<dbReference type="PIRSF" id="PIRSF000451">
    <property type="entry name" value="PKS_III"/>
    <property type="match status" value="1"/>
</dbReference>
<dbReference type="RefSeq" id="WP_230505362.1">
    <property type="nucleotide sequence ID" value="NZ_CAKJTJ010000065.1"/>
</dbReference>
<evidence type="ECO:0000259" key="4">
    <source>
        <dbReference type="Pfam" id="PF00195"/>
    </source>
</evidence>
<dbReference type="Pfam" id="PF00195">
    <property type="entry name" value="Chal_sti_synt_N"/>
    <property type="match status" value="1"/>
</dbReference>